<feature type="region of interest" description="Disordered" evidence="1">
    <location>
        <begin position="137"/>
        <end position="179"/>
    </location>
</feature>
<feature type="compositionally biased region" description="Basic and acidic residues" evidence="1">
    <location>
        <begin position="168"/>
        <end position="179"/>
    </location>
</feature>
<proteinExistence type="predicted"/>
<sequence>MENTTPQPPQAQPPMPPFQSAVAPPIPLFQSFYPNPFPAPQSFPNATPQYAFPMSHGLNTATANWAIGGPTSVPAQAGGQFSRGDGRGNGSYQPHAFFTREHANFIEKLKLKDAVEEARKKDLEEIARLRGLGWEVEEQKGRVPDTEKEKSQGKGKNKKQGGKHRGREKVDEAGKEDEMKKWVATNFGGSLRILSEKLEEVEKKSSLEVAELEELKLLRAEKELRELRENSSSEKRKRDIASPAKRKRKVRSRSKLLRKAGRGGNAKYVEVSSDDDSKGQDAVVQNLSRIACSKGRDASSSNTGGTQGAMKVAIGMEQADQKGEAGPSGEKSEKGKGKEEGGLGMYFKDRVVYYDAMHHTEIPELCKKKGVPYKCKEAGVWELARLDFEVLLKIENAVDEKEEIDDEKGDEGSKDSSESSSSSDEEAQDDDIAGN</sequence>
<feature type="compositionally biased region" description="Basic and acidic residues" evidence="1">
    <location>
        <begin position="224"/>
        <end position="240"/>
    </location>
</feature>
<evidence type="ECO:0000313" key="2">
    <source>
        <dbReference type="EMBL" id="GBG74665.1"/>
    </source>
</evidence>
<feature type="compositionally biased region" description="Acidic residues" evidence="1">
    <location>
        <begin position="423"/>
        <end position="435"/>
    </location>
</feature>
<gene>
    <name evidence="2" type="ORF">CBR_g19073</name>
</gene>
<feature type="region of interest" description="Disordered" evidence="1">
    <location>
        <begin position="1"/>
        <end position="23"/>
    </location>
</feature>
<evidence type="ECO:0000313" key="3">
    <source>
        <dbReference type="Proteomes" id="UP000265515"/>
    </source>
</evidence>
<accession>A0A388KX90</accession>
<feature type="compositionally biased region" description="Acidic residues" evidence="1">
    <location>
        <begin position="400"/>
        <end position="409"/>
    </location>
</feature>
<feature type="compositionally biased region" description="Basic and acidic residues" evidence="1">
    <location>
        <begin position="137"/>
        <end position="152"/>
    </location>
</feature>
<feature type="region of interest" description="Disordered" evidence="1">
    <location>
        <begin position="224"/>
        <end position="342"/>
    </location>
</feature>
<dbReference type="Proteomes" id="UP000265515">
    <property type="component" value="Unassembled WGS sequence"/>
</dbReference>
<feature type="compositionally biased region" description="Pro residues" evidence="1">
    <location>
        <begin position="1"/>
        <end position="17"/>
    </location>
</feature>
<organism evidence="2 3">
    <name type="scientific">Chara braunii</name>
    <name type="common">Braun's stonewort</name>
    <dbReference type="NCBI Taxonomy" id="69332"/>
    <lineage>
        <taxon>Eukaryota</taxon>
        <taxon>Viridiplantae</taxon>
        <taxon>Streptophyta</taxon>
        <taxon>Charophyceae</taxon>
        <taxon>Charales</taxon>
        <taxon>Characeae</taxon>
        <taxon>Chara</taxon>
    </lineage>
</organism>
<feature type="compositionally biased region" description="Basic residues" evidence="1">
    <location>
        <begin position="244"/>
        <end position="261"/>
    </location>
</feature>
<comment type="caution">
    <text evidence="2">The sequence shown here is derived from an EMBL/GenBank/DDBJ whole genome shotgun (WGS) entry which is preliminary data.</text>
</comment>
<reference evidence="2 3" key="1">
    <citation type="journal article" date="2018" name="Cell">
        <title>The Chara Genome: Secondary Complexity and Implications for Plant Terrestrialization.</title>
        <authorList>
            <person name="Nishiyama T."/>
            <person name="Sakayama H."/>
            <person name="Vries J.D."/>
            <person name="Buschmann H."/>
            <person name="Saint-Marcoux D."/>
            <person name="Ullrich K.K."/>
            <person name="Haas F.B."/>
            <person name="Vanderstraeten L."/>
            <person name="Becker D."/>
            <person name="Lang D."/>
            <person name="Vosolsobe S."/>
            <person name="Rombauts S."/>
            <person name="Wilhelmsson P.K.I."/>
            <person name="Janitza P."/>
            <person name="Kern R."/>
            <person name="Heyl A."/>
            <person name="Rumpler F."/>
            <person name="Villalobos L.I.A.C."/>
            <person name="Clay J.M."/>
            <person name="Skokan R."/>
            <person name="Toyoda A."/>
            <person name="Suzuki Y."/>
            <person name="Kagoshima H."/>
            <person name="Schijlen E."/>
            <person name="Tajeshwar N."/>
            <person name="Catarino B."/>
            <person name="Hetherington A.J."/>
            <person name="Saltykova A."/>
            <person name="Bonnot C."/>
            <person name="Breuninger H."/>
            <person name="Symeonidi A."/>
            <person name="Radhakrishnan G.V."/>
            <person name="Van Nieuwerburgh F."/>
            <person name="Deforce D."/>
            <person name="Chang C."/>
            <person name="Karol K.G."/>
            <person name="Hedrich R."/>
            <person name="Ulvskov P."/>
            <person name="Glockner G."/>
            <person name="Delwiche C.F."/>
            <person name="Petrasek J."/>
            <person name="Van de Peer Y."/>
            <person name="Friml J."/>
            <person name="Beilby M."/>
            <person name="Dolan L."/>
            <person name="Kohara Y."/>
            <person name="Sugano S."/>
            <person name="Fujiyama A."/>
            <person name="Delaux P.-M."/>
            <person name="Quint M."/>
            <person name="TheiBen G."/>
            <person name="Hagemann M."/>
            <person name="Harholt J."/>
            <person name="Dunand C."/>
            <person name="Zachgo S."/>
            <person name="Langdale J."/>
            <person name="Maumus F."/>
            <person name="Straeten D.V.D."/>
            <person name="Gould S.B."/>
            <person name="Rensing S.A."/>
        </authorList>
    </citation>
    <scope>NUCLEOTIDE SEQUENCE [LARGE SCALE GENOMIC DNA]</scope>
    <source>
        <strain evidence="2 3">S276</strain>
    </source>
</reference>
<dbReference type="AlphaFoldDB" id="A0A388KX90"/>
<protein>
    <submittedName>
        <fullName evidence="2">Uncharacterized protein</fullName>
    </submittedName>
</protein>
<feature type="compositionally biased region" description="Basic and acidic residues" evidence="1">
    <location>
        <begin position="330"/>
        <end position="342"/>
    </location>
</feature>
<name>A0A388KX90_CHABU</name>
<feature type="compositionally biased region" description="Basic residues" evidence="1">
    <location>
        <begin position="153"/>
        <end position="167"/>
    </location>
</feature>
<keyword evidence="3" id="KW-1185">Reference proteome</keyword>
<dbReference type="Gramene" id="GBG74665">
    <property type="protein sequence ID" value="GBG74665"/>
    <property type="gene ID" value="CBR_g19073"/>
</dbReference>
<evidence type="ECO:0000256" key="1">
    <source>
        <dbReference type="SAM" id="MobiDB-lite"/>
    </source>
</evidence>
<feature type="region of interest" description="Disordered" evidence="1">
    <location>
        <begin position="397"/>
        <end position="435"/>
    </location>
</feature>
<dbReference type="EMBL" id="BFEA01000208">
    <property type="protein sequence ID" value="GBG74665.1"/>
    <property type="molecule type" value="Genomic_DNA"/>
</dbReference>